<keyword evidence="2" id="KW-1185">Reference proteome</keyword>
<organism evidence="1 2">
    <name type="scientific">Helicobacter magdeburgensis</name>
    <dbReference type="NCBI Taxonomy" id="471858"/>
    <lineage>
        <taxon>Bacteria</taxon>
        <taxon>Pseudomonadati</taxon>
        <taxon>Campylobacterota</taxon>
        <taxon>Epsilonproteobacteria</taxon>
        <taxon>Campylobacterales</taxon>
        <taxon>Helicobacteraceae</taxon>
        <taxon>Helicobacter</taxon>
    </lineage>
</organism>
<protein>
    <submittedName>
        <fullName evidence="1">Sugar-phosphate nucleotidyltransferase</fullName>
    </submittedName>
</protein>
<gene>
    <name evidence="1" type="ORF">LS74_001255</name>
</gene>
<accession>A0A4U8T4F4</accession>
<evidence type="ECO:0000313" key="2">
    <source>
        <dbReference type="Proteomes" id="UP000029921"/>
    </source>
</evidence>
<proteinExistence type="predicted"/>
<dbReference type="Proteomes" id="UP000029921">
    <property type="component" value="Unassembled WGS sequence"/>
</dbReference>
<reference evidence="1 2" key="1">
    <citation type="journal article" date="2014" name="Genome Announc.">
        <title>Draft genome sequences of eight enterohepatic helicobacter species isolated from both laboratory and wild rodents.</title>
        <authorList>
            <person name="Sheh A."/>
            <person name="Shen Z."/>
            <person name="Fox J.G."/>
        </authorList>
    </citation>
    <scope>NUCLEOTIDE SEQUENCE [LARGE SCALE GENOMIC DNA]</scope>
    <source>
        <strain evidence="1 2">MIT 96-1001</strain>
    </source>
</reference>
<dbReference type="GO" id="GO:0008168">
    <property type="term" value="F:methyltransferase activity"/>
    <property type="evidence" value="ECO:0007669"/>
    <property type="project" value="InterPro"/>
</dbReference>
<name>A0A4U8T4F4_9HELI</name>
<comment type="caution">
    <text evidence="1">The sequence shown here is derived from an EMBL/GenBank/DDBJ whole genome shotgun (WGS) entry which is preliminary data.</text>
</comment>
<dbReference type="GO" id="GO:0032259">
    <property type="term" value="P:methylation"/>
    <property type="evidence" value="ECO:0007669"/>
    <property type="project" value="InterPro"/>
</dbReference>
<dbReference type="InterPro" id="IPR002052">
    <property type="entry name" value="DNA_methylase_N6_adenine_CS"/>
</dbReference>
<dbReference type="EMBL" id="JRPE02000002">
    <property type="protein sequence ID" value="TLD93387.1"/>
    <property type="molecule type" value="Genomic_DNA"/>
</dbReference>
<evidence type="ECO:0000313" key="1">
    <source>
        <dbReference type="EMBL" id="TLD93387.1"/>
    </source>
</evidence>
<dbReference type="PROSITE" id="PS00092">
    <property type="entry name" value="N6_MTASE"/>
    <property type="match status" value="1"/>
</dbReference>
<sequence length="199" mass="23645">MPNKHEPFFTFKGKKNDECFTPRYAIEPLLKYIKPNSTIWCPFDKSYSNYVKVFTEAGHKVLASHIDDGQNFFSYEPSVDYDYIISNPPFSRKREVLQRLKALNKPYAILLPISLLNDNYNEVLDNQTEFMIFDKRIEFLYHQQENAKKGLINFKSVYFCKSFLGGANVFEKIYKREENFSLEAEWDLQKLLEREGRLF</sequence>
<dbReference type="GO" id="GO:0003676">
    <property type="term" value="F:nucleic acid binding"/>
    <property type="evidence" value="ECO:0007669"/>
    <property type="project" value="InterPro"/>
</dbReference>
<dbReference type="AlphaFoldDB" id="A0A4U8T4F4"/>
<dbReference type="RefSeq" id="WP_052086453.1">
    <property type="nucleotide sequence ID" value="NZ_JRPE02000002.1"/>
</dbReference>